<protein>
    <recommendedName>
        <fullName evidence="4">U2A'/phosphoprotein 32 family A C-terminal domain-containing protein</fullName>
    </recommendedName>
</protein>
<accession>A0A443SIU7</accession>
<dbReference type="InterPro" id="IPR001611">
    <property type="entry name" value="Leu-rich_rpt"/>
</dbReference>
<dbReference type="Proteomes" id="UP000288716">
    <property type="component" value="Unassembled WGS sequence"/>
</dbReference>
<organism evidence="5 6">
    <name type="scientific">Leptotrombidium deliense</name>
    <dbReference type="NCBI Taxonomy" id="299467"/>
    <lineage>
        <taxon>Eukaryota</taxon>
        <taxon>Metazoa</taxon>
        <taxon>Ecdysozoa</taxon>
        <taxon>Arthropoda</taxon>
        <taxon>Chelicerata</taxon>
        <taxon>Arachnida</taxon>
        <taxon>Acari</taxon>
        <taxon>Acariformes</taxon>
        <taxon>Trombidiformes</taxon>
        <taxon>Prostigmata</taxon>
        <taxon>Anystina</taxon>
        <taxon>Parasitengona</taxon>
        <taxon>Trombiculoidea</taxon>
        <taxon>Trombiculidae</taxon>
        <taxon>Leptotrombidium</taxon>
    </lineage>
</organism>
<feature type="region of interest" description="Disordered" evidence="3">
    <location>
        <begin position="154"/>
        <end position="244"/>
    </location>
</feature>
<evidence type="ECO:0000256" key="1">
    <source>
        <dbReference type="ARBA" id="ARBA00022614"/>
    </source>
</evidence>
<evidence type="ECO:0000256" key="2">
    <source>
        <dbReference type="ARBA" id="ARBA00022737"/>
    </source>
</evidence>
<evidence type="ECO:0000313" key="5">
    <source>
        <dbReference type="EMBL" id="RWS27440.1"/>
    </source>
</evidence>
<dbReference type="Pfam" id="PF14580">
    <property type="entry name" value="LRR_9"/>
    <property type="match status" value="1"/>
</dbReference>
<dbReference type="AlphaFoldDB" id="A0A443SIU7"/>
<sequence length="244" mass="27979">MSSVLTENIVLSRTRSQDLRNVRKLNCWGSELKDVSIVKKLVNVEVLSLSLNNISSLQCFGSCKFLQELYLRKNCISNLNELCYLQHLPYLRKLWLAENPCAEKTNYRMTVIRALPNLETLDNVPVSSEEVSKAQTQGDEIYDPSECNFQEALKSTPNRDLEYDSNEDIEENNRDDSYEKDEVKSPKLTEKAFSTPSPTQQQQLNKNQRFSYPEVGQQWIPPKDMSPPRPANVIPPTMLRGCEA</sequence>
<proteinExistence type="predicted"/>
<dbReference type="FunFam" id="3.80.10.10:FF:000094">
    <property type="entry name" value="protein C21orf2 isoform X1"/>
    <property type="match status" value="1"/>
</dbReference>
<feature type="compositionally biased region" description="Polar residues" evidence="3">
    <location>
        <begin position="192"/>
        <end position="210"/>
    </location>
</feature>
<dbReference type="InterPro" id="IPR003603">
    <property type="entry name" value="U2A'_phosphoprotein32A_C"/>
</dbReference>
<dbReference type="PROSITE" id="PS51450">
    <property type="entry name" value="LRR"/>
    <property type="match status" value="2"/>
</dbReference>
<dbReference type="PANTHER" id="PTHR18849:SF0">
    <property type="entry name" value="CILIA- AND FLAGELLA-ASSOCIATED PROTEIN 410-RELATED"/>
    <property type="match status" value="1"/>
</dbReference>
<dbReference type="GO" id="GO:0007010">
    <property type="term" value="P:cytoskeleton organization"/>
    <property type="evidence" value="ECO:0007669"/>
    <property type="project" value="TreeGrafter"/>
</dbReference>
<dbReference type="STRING" id="299467.A0A443SIU7"/>
<feature type="domain" description="U2A'/phosphoprotein 32 family A C-terminal" evidence="4">
    <location>
        <begin position="104"/>
        <end position="122"/>
    </location>
</feature>
<name>A0A443SIU7_9ACAR</name>
<keyword evidence="1" id="KW-0433">Leucine-rich repeat</keyword>
<gene>
    <name evidence="5" type="ORF">B4U80_01329</name>
</gene>
<dbReference type="EMBL" id="NCKV01002012">
    <property type="protein sequence ID" value="RWS27440.1"/>
    <property type="molecule type" value="Genomic_DNA"/>
</dbReference>
<dbReference type="GO" id="GO:0036064">
    <property type="term" value="C:ciliary basal body"/>
    <property type="evidence" value="ECO:0007669"/>
    <property type="project" value="UniProtKB-ARBA"/>
</dbReference>
<keyword evidence="2" id="KW-0677">Repeat</keyword>
<dbReference type="OrthoDB" id="1517790at2759"/>
<evidence type="ECO:0000259" key="4">
    <source>
        <dbReference type="SMART" id="SM00446"/>
    </source>
</evidence>
<dbReference type="SUPFAM" id="SSF52058">
    <property type="entry name" value="L domain-like"/>
    <property type="match status" value="1"/>
</dbReference>
<feature type="compositionally biased region" description="Basic and acidic residues" evidence="3">
    <location>
        <begin position="171"/>
        <end position="190"/>
    </location>
</feature>
<dbReference type="PANTHER" id="PTHR18849">
    <property type="entry name" value="LEUCINE RICH REPEAT PROTEIN"/>
    <property type="match status" value="1"/>
</dbReference>
<reference evidence="5 6" key="1">
    <citation type="journal article" date="2018" name="Gigascience">
        <title>Genomes of trombidid mites reveal novel predicted allergens and laterally-transferred genes associated with secondary metabolism.</title>
        <authorList>
            <person name="Dong X."/>
            <person name="Chaisiri K."/>
            <person name="Xia D."/>
            <person name="Armstrong S.D."/>
            <person name="Fang Y."/>
            <person name="Donnelly M.J."/>
            <person name="Kadowaki T."/>
            <person name="McGarry J.W."/>
            <person name="Darby A.C."/>
            <person name="Makepeace B.L."/>
        </authorList>
    </citation>
    <scope>NUCLEOTIDE SEQUENCE [LARGE SCALE GENOMIC DNA]</scope>
    <source>
        <strain evidence="5">UoL-UT</strain>
    </source>
</reference>
<dbReference type="SMART" id="SM00446">
    <property type="entry name" value="LRRcap"/>
    <property type="match status" value="1"/>
</dbReference>
<dbReference type="InterPro" id="IPR032675">
    <property type="entry name" value="LRR_dom_sf"/>
</dbReference>
<evidence type="ECO:0000256" key="3">
    <source>
        <dbReference type="SAM" id="MobiDB-lite"/>
    </source>
</evidence>
<evidence type="ECO:0000313" key="6">
    <source>
        <dbReference type="Proteomes" id="UP000288716"/>
    </source>
</evidence>
<comment type="caution">
    <text evidence="5">The sequence shown here is derived from an EMBL/GenBank/DDBJ whole genome shotgun (WGS) entry which is preliminary data.</text>
</comment>
<dbReference type="Gene3D" id="3.80.10.10">
    <property type="entry name" value="Ribonuclease Inhibitor"/>
    <property type="match status" value="1"/>
</dbReference>
<keyword evidence="6" id="KW-1185">Reference proteome</keyword>
<dbReference type="VEuPathDB" id="VectorBase:LDEU004598"/>
<dbReference type="GO" id="GO:0097733">
    <property type="term" value="C:photoreceptor cell cilium"/>
    <property type="evidence" value="ECO:0007669"/>
    <property type="project" value="UniProtKB-ARBA"/>
</dbReference>